<comment type="similarity">
    <text evidence="2 13">Belongs to the UQCRQ/QCR8 family.</text>
</comment>
<dbReference type="AlphaFoldDB" id="A0A8B9S7B7"/>
<evidence type="ECO:0000256" key="10">
    <source>
        <dbReference type="ARBA" id="ARBA00023128"/>
    </source>
</evidence>
<dbReference type="Gene3D" id="1.20.5.210">
    <property type="entry name" value="Cytochrome b-c1 complex subunit 8"/>
    <property type="match status" value="1"/>
</dbReference>
<keyword evidence="6 13" id="KW-0812">Transmembrane</keyword>
<dbReference type="GO" id="GO:0005743">
    <property type="term" value="C:mitochondrial inner membrane"/>
    <property type="evidence" value="ECO:0007669"/>
    <property type="project" value="UniProtKB-SubCell"/>
</dbReference>
<name>A0A8B9S7B7_APTOW</name>
<evidence type="ECO:0000256" key="6">
    <source>
        <dbReference type="ARBA" id="ARBA00022692"/>
    </source>
</evidence>
<feature type="transmembrane region" description="Helical" evidence="13">
    <location>
        <begin position="39"/>
        <end position="58"/>
    </location>
</feature>
<evidence type="ECO:0000256" key="1">
    <source>
        <dbReference type="ARBA" id="ARBA00004434"/>
    </source>
</evidence>
<dbReference type="GO" id="GO:0006122">
    <property type="term" value="P:mitochondrial electron transport, ubiquinol to cytochrome c"/>
    <property type="evidence" value="ECO:0007669"/>
    <property type="project" value="UniProtKB-UniRule"/>
</dbReference>
<reference evidence="14" key="1">
    <citation type="submission" date="2025-08" db="UniProtKB">
        <authorList>
            <consortium name="Ensembl"/>
        </authorList>
    </citation>
    <scope>IDENTIFICATION</scope>
</reference>
<dbReference type="GO" id="GO:0045275">
    <property type="term" value="C:respiratory chain complex III"/>
    <property type="evidence" value="ECO:0007669"/>
    <property type="project" value="UniProtKB-UniRule"/>
</dbReference>
<dbReference type="Proteomes" id="UP000694424">
    <property type="component" value="Unplaced"/>
</dbReference>
<keyword evidence="4 13" id="KW-0813">Transport</keyword>
<proteinExistence type="inferred from homology"/>
<dbReference type="Ensembl" id="ENSAOWT00000013971.1">
    <property type="protein sequence ID" value="ENSAOWP00000012283.1"/>
    <property type="gene ID" value="ENSAOWG00000008417.1"/>
</dbReference>
<keyword evidence="5 13" id="KW-0679">Respiratory chain</keyword>
<evidence type="ECO:0000256" key="8">
    <source>
        <dbReference type="ARBA" id="ARBA00022982"/>
    </source>
</evidence>
<dbReference type="InterPro" id="IPR004205">
    <property type="entry name" value="Cyt_bc1_su8"/>
</dbReference>
<evidence type="ECO:0000256" key="4">
    <source>
        <dbReference type="ARBA" id="ARBA00022448"/>
    </source>
</evidence>
<organism evidence="14 15">
    <name type="scientific">Apteryx owenii</name>
    <name type="common">Little spotted kiwi</name>
    <dbReference type="NCBI Taxonomy" id="8824"/>
    <lineage>
        <taxon>Eukaryota</taxon>
        <taxon>Metazoa</taxon>
        <taxon>Chordata</taxon>
        <taxon>Craniata</taxon>
        <taxon>Vertebrata</taxon>
        <taxon>Euteleostomi</taxon>
        <taxon>Archelosauria</taxon>
        <taxon>Archosauria</taxon>
        <taxon>Dinosauria</taxon>
        <taxon>Saurischia</taxon>
        <taxon>Theropoda</taxon>
        <taxon>Coelurosauria</taxon>
        <taxon>Aves</taxon>
        <taxon>Palaeognathae</taxon>
        <taxon>Apterygiformes</taxon>
        <taxon>Apterygidae</taxon>
        <taxon>Apteryx</taxon>
    </lineage>
</organism>
<evidence type="ECO:0000256" key="7">
    <source>
        <dbReference type="ARBA" id="ARBA00022792"/>
    </source>
</evidence>
<evidence type="ECO:0000256" key="3">
    <source>
        <dbReference type="ARBA" id="ARBA00016324"/>
    </source>
</evidence>
<reference evidence="14" key="2">
    <citation type="submission" date="2025-09" db="UniProtKB">
        <authorList>
            <consortium name="Ensembl"/>
        </authorList>
    </citation>
    <scope>IDENTIFICATION</scope>
</reference>
<protein>
    <recommendedName>
        <fullName evidence="3 13">Cytochrome b-c1 complex subunit 8</fullName>
    </recommendedName>
    <alternativeName>
        <fullName evidence="13">Complex III subunit 8</fullName>
    </alternativeName>
</protein>
<accession>A0A8B9S7B7</accession>
<keyword evidence="8 13" id="KW-0249">Electron transport</keyword>
<keyword evidence="9 13" id="KW-1133">Transmembrane helix</keyword>
<evidence type="ECO:0000256" key="5">
    <source>
        <dbReference type="ARBA" id="ARBA00022660"/>
    </source>
</evidence>
<dbReference type="Pfam" id="PF02939">
    <property type="entry name" value="UcrQ"/>
    <property type="match status" value="1"/>
</dbReference>
<keyword evidence="7 13" id="KW-0999">Mitochondrion inner membrane</keyword>
<keyword evidence="11 13" id="KW-0472">Membrane</keyword>
<evidence type="ECO:0000256" key="13">
    <source>
        <dbReference type="RuleBase" id="RU368118"/>
    </source>
</evidence>
<comment type="function">
    <text evidence="13">Component of the ubiquinol-cytochrome c oxidoreductase, a multisubunit transmembrane complex that is part of the mitochondrial electron transport chain which drives oxidative phosphorylation. The complex plays an important role in the uptake of multiple carbon sources present in different host niches.</text>
</comment>
<comment type="subunit">
    <text evidence="12 13">Component of the ubiquinol-cytochrome c oxidoreductase (cytochrome b-c1 complex, complex III, CIII), a multisubunit enzyme composed of 11 subunits. The complex is composed of 3 respiratory subunits cytochrome b, cytochrome c1 and Rieske protein UQCRFS1, 2 core protein subunits UQCRC1/QCR1 and UQCRC2/QCR2, and 6 low-molecular weight protein subunits UQCRH/QCR6, UQCRB/QCR7, UQCRQ/QCR8, UQCR10/QCR9, UQCR11/QCR10 and subunit 9, the cleavage product of Rieske protein UQCRFS1. The complex exists as an obligatory dimer and forms supercomplexes (SCs) in the inner mitochondrial membrane with NADH-ubiquinone oxidoreductase (complex I, CI) and cytochrome c oxidase (complex IV, CIV), resulting in different assemblies (supercomplex SCI(1)III(2)IV(1) and megacomplex MCI(2)III(2)IV(2)). Interacts with UQCC6.</text>
</comment>
<comment type="subcellular location">
    <subcellularLocation>
        <location evidence="1 13">Mitochondrion inner membrane</location>
        <topology evidence="1 13">Single-pass membrane protein</topology>
    </subcellularLocation>
</comment>
<evidence type="ECO:0000256" key="9">
    <source>
        <dbReference type="ARBA" id="ARBA00022989"/>
    </source>
</evidence>
<evidence type="ECO:0000256" key="2">
    <source>
        <dbReference type="ARBA" id="ARBA00007668"/>
    </source>
</evidence>
<keyword evidence="10 13" id="KW-0496">Mitochondrion</keyword>
<evidence type="ECO:0000313" key="14">
    <source>
        <dbReference type="Ensembl" id="ENSAOWP00000012283.1"/>
    </source>
</evidence>
<sequence length="77" mass="7866">MGAVSGAAAGLAQGGGGVGSCLRPGLAGGVGTVPGAVQPLIFLFFSAFVGAYLLYSWGTQEFERLKRKNPADYENDQ</sequence>
<keyword evidence="15" id="KW-1185">Reference proteome</keyword>
<evidence type="ECO:0000313" key="15">
    <source>
        <dbReference type="Proteomes" id="UP000694424"/>
    </source>
</evidence>
<dbReference type="InterPro" id="IPR036642">
    <property type="entry name" value="Cyt_bc1_su8_sf"/>
</dbReference>
<evidence type="ECO:0000256" key="12">
    <source>
        <dbReference type="ARBA" id="ARBA00047105"/>
    </source>
</evidence>
<evidence type="ECO:0000256" key="11">
    <source>
        <dbReference type="ARBA" id="ARBA00023136"/>
    </source>
</evidence>
<dbReference type="SUPFAM" id="SSF81508">
    <property type="entry name" value="Ubiquinone-binding protein QP-C of cytochrome bc1 complex (Ubiquinol-cytochrome c reductase)"/>
    <property type="match status" value="1"/>
</dbReference>